<name>A0A9N9JP63_9GLOM</name>
<feature type="non-terminal residue" evidence="1">
    <location>
        <position position="1"/>
    </location>
</feature>
<evidence type="ECO:0000313" key="2">
    <source>
        <dbReference type="Proteomes" id="UP000789405"/>
    </source>
</evidence>
<dbReference type="OrthoDB" id="10543165at2759"/>
<feature type="non-terminal residue" evidence="1">
    <location>
        <position position="86"/>
    </location>
</feature>
<accession>A0A9N9JP63</accession>
<protein>
    <submittedName>
        <fullName evidence="1">6388_t:CDS:1</fullName>
    </submittedName>
</protein>
<sequence length="86" mass="9690">LLFTYHNIVEELKGTSETEDSHSITSSNIADEIFDSKDIRNGEMKICLKNKGKKSATYNSKKRCDGTGRFTHNSLKSSDSNIVFEK</sequence>
<comment type="caution">
    <text evidence="1">The sequence shown here is derived from an EMBL/GenBank/DDBJ whole genome shotgun (WGS) entry which is preliminary data.</text>
</comment>
<dbReference type="AlphaFoldDB" id="A0A9N9JP63"/>
<dbReference type="Proteomes" id="UP000789405">
    <property type="component" value="Unassembled WGS sequence"/>
</dbReference>
<reference evidence="1" key="1">
    <citation type="submission" date="2021-06" db="EMBL/GenBank/DDBJ databases">
        <authorList>
            <person name="Kallberg Y."/>
            <person name="Tangrot J."/>
            <person name="Rosling A."/>
        </authorList>
    </citation>
    <scope>NUCLEOTIDE SEQUENCE</scope>
    <source>
        <strain evidence="1">MA453B</strain>
    </source>
</reference>
<gene>
    <name evidence="1" type="ORF">DERYTH_LOCUS21422</name>
</gene>
<dbReference type="EMBL" id="CAJVPY010027272">
    <property type="protein sequence ID" value="CAG8790946.1"/>
    <property type="molecule type" value="Genomic_DNA"/>
</dbReference>
<keyword evidence="2" id="KW-1185">Reference proteome</keyword>
<proteinExistence type="predicted"/>
<organism evidence="1 2">
    <name type="scientific">Dentiscutata erythropus</name>
    <dbReference type="NCBI Taxonomy" id="1348616"/>
    <lineage>
        <taxon>Eukaryota</taxon>
        <taxon>Fungi</taxon>
        <taxon>Fungi incertae sedis</taxon>
        <taxon>Mucoromycota</taxon>
        <taxon>Glomeromycotina</taxon>
        <taxon>Glomeromycetes</taxon>
        <taxon>Diversisporales</taxon>
        <taxon>Gigasporaceae</taxon>
        <taxon>Dentiscutata</taxon>
    </lineage>
</organism>
<evidence type="ECO:0000313" key="1">
    <source>
        <dbReference type="EMBL" id="CAG8790946.1"/>
    </source>
</evidence>